<evidence type="ECO:0000313" key="3">
    <source>
        <dbReference type="Proteomes" id="UP001597342"/>
    </source>
</evidence>
<accession>A0ABW4XXZ5</accession>
<evidence type="ECO:0000256" key="1">
    <source>
        <dbReference type="SAM" id="SignalP"/>
    </source>
</evidence>
<dbReference type="SUPFAM" id="SSF49265">
    <property type="entry name" value="Fibronectin type III"/>
    <property type="match status" value="1"/>
</dbReference>
<feature type="chain" id="PRO_5046322787" description="Fibronectin type-III domain-containing protein" evidence="1">
    <location>
        <begin position="26"/>
        <end position="231"/>
    </location>
</feature>
<dbReference type="EMBL" id="JBHUHU010000003">
    <property type="protein sequence ID" value="MFD2100312.1"/>
    <property type="molecule type" value="Genomic_DNA"/>
</dbReference>
<organism evidence="2 3">
    <name type="scientific">Flagellimonas iocasae</name>
    <dbReference type="NCBI Taxonomy" id="2055905"/>
    <lineage>
        <taxon>Bacteria</taxon>
        <taxon>Pseudomonadati</taxon>
        <taxon>Bacteroidota</taxon>
        <taxon>Flavobacteriia</taxon>
        <taxon>Flavobacteriales</taxon>
        <taxon>Flavobacteriaceae</taxon>
        <taxon>Flagellimonas</taxon>
    </lineage>
</organism>
<name>A0ABW4XXZ5_9FLAO</name>
<dbReference type="InterPro" id="IPR036116">
    <property type="entry name" value="FN3_sf"/>
</dbReference>
<keyword evidence="1" id="KW-0732">Signal</keyword>
<feature type="signal peptide" evidence="1">
    <location>
        <begin position="1"/>
        <end position="25"/>
    </location>
</feature>
<proteinExistence type="predicted"/>
<gene>
    <name evidence="2" type="ORF">ACFSJE_11035</name>
</gene>
<dbReference type="RefSeq" id="WP_379831031.1">
    <property type="nucleotide sequence ID" value="NZ_JBHUHU010000003.1"/>
</dbReference>
<evidence type="ECO:0000313" key="2">
    <source>
        <dbReference type="EMBL" id="MFD2100312.1"/>
    </source>
</evidence>
<sequence>MTRVKFEIITAAWMVFLFLSCSSSGDETPPPSPPENLTPPAKTIGVVPENGEPCADYTEVDNDDSKVLIYFKWNAAQNAENYNLVILEGSNEVFSSTLNVLETEVQLNRGKTYSWFLNSINEDGETKGDTYSFTSPGTPVGNFAPYAAEITVTFNTQMSISWVGSDEDGDELTYDIVVKNDELILTQETDFSDTSINPLDFEPGAIYDVEVISKDPHGSASISKTTVTAPN</sequence>
<dbReference type="PROSITE" id="PS51257">
    <property type="entry name" value="PROKAR_LIPOPROTEIN"/>
    <property type="match status" value="1"/>
</dbReference>
<comment type="caution">
    <text evidence="2">The sequence shown here is derived from an EMBL/GenBank/DDBJ whole genome shotgun (WGS) entry which is preliminary data.</text>
</comment>
<keyword evidence="3" id="KW-1185">Reference proteome</keyword>
<dbReference type="Proteomes" id="UP001597342">
    <property type="component" value="Unassembled WGS sequence"/>
</dbReference>
<reference evidence="3" key="1">
    <citation type="journal article" date="2019" name="Int. J. Syst. Evol. Microbiol.">
        <title>The Global Catalogue of Microorganisms (GCM) 10K type strain sequencing project: providing services to taxonomists for standard genome sequencing and annotation.</title>
        <authorList>
            <consortium name="The Broad Institute Genomics Platform"/>
            <consortium name="The Broad Institute Genome Sequencing Center for Infectious Disease"/>
            <person name="Wu L."/>
            <person name="Ma J."/>
        </authorList>
    </citation>
    <scope>NUCLEOTIDE SEQUENCE [LARGE SCALE GENOMIC DNA]</scope>
    <source>
        <strain evidence="3">JCM 3389</strain>
    </source>
</reference>
<evidence type="ECO:0008006" key="4">
    <source>
        <dbReference type="Google" id="ProtNLM"/>
    </source>
</evidence>
<protein>
    <recommendedName>
        <fullName evidence="4">Fibronectin type-III domain-containing protein</fullName>
    </recommendedName>
</protein>